<dbReference type="EMBL" id="CM010715">
    <property type="protein sequence ID" value="RZC45297.1"/>
    <property type="molecule type" value="Genomic_DNA"/>
</dbReference>
<dbReference type="Gramene" id="RZC45297">
    <property type="protein sequence ID" value="RZC45297"/>
    <property type="gene ID" value="C5167_038243"/>
</dbReference>
<name>A0A4Y7I8M9_PAPSO</name>
<evidence type="ECO:0000313" key="1">
    <source>
        <dbReference type="EMBL" id="RZC45297.1"/>
    </source>
</evidence>
<accession>A0A4Y7I8M9</accession>
<reference evidence="1 2" key="1">
    <citation type="journal article" date="2018" name="Science">
        <title>The opium poppy genome and morphinan production.</title>
        <authorList>
            <person name="Guo L."/>
            <person name="Winzer T."/>
            <person name="Yang X."/>
            <person name="Li Y."/>
            <person name="Ning Z."/>
            <person name="He Z."/>
            <person name="Teodor R."/>
            <person name="Lu Y."/>
            <person name="Bowser T.A."/>
            <person name="Graham I.A."/>
            <person name="Ye K."/>
        </authorList>
    </citation>
    <scope>NUCLEOTIDE SEQUENCE [LARGE SCALE GENOMIC DNA]</scope>
    <source>
        <strain evidence="2">cv. HN1</strain>
        <tissue evidence="1">Leaves</tissue>
    </source>
</reference>
<feature type="non-terminal residue" evidence="1">
    <location>
        <position position="1"/>
    </location>
</feature>
<dbReference type="AlphaFoldDB" id="A0A4Y7I8M9"/>
<organism evidence="1 2">
    <name type="scientific">Papaver somniferum</name>
    <name type="common">Opium poppy</name>
    <dbReference type="NCBI Taxonomy" id="3469"/>
    <lineage>
        <taxon>Eukaryota</taxon>
        <taxon>Viridiplantae</taxon>
        <taxon>Streptophyta</taxon>
        <taxon>Embryophyta</taxon>
        <taxon>Tracheophyta</taxon>
        <taxon>Spermatophyta</taxon>
        <taxon>Magnoliopsida</taxon>
        <taxon>Ranunculales</taxon>
        <taxon>Papaveraceae</taxon>
        <taxon>Papaveroideae</taxon>
        <taxon>Papaver</taxon>
    </lineage>
</organism>
<proteinExistence type="predicted"/>
<keyword evidence="2" id="KW-1185">Reference proteome</keyword>
<protein>
    <submittedName>
        <fullName evidence="1">Uncharacterized protein</fullName>
    </submittedName>
</protein>
<gene>
    <name evidence="1" type="ORF">C5167_038243</name>
</gene>
<dbReference type="Proteomes" id="UP000316621">
    <property type="component" value="Chromosome 1"/>
</dbReference>
<evidence type="ECO:0000313" key="2">
    <source>
        <dbReference type="Proteomes" id="UP000316621"/>
    </source>
</evidence>
<sequence length="59" mass="6494">FRRKYSAVVKVVSSSNFRASGVVSHHRFGIIEKEAICEGEKTIKILNPAGLQCTRAMAT</sequence>